<comment type="caution">
    <text evidence="1">The sequence shown here is derived from an EMBL/GenBank/DDBJ whole genome shotgun (WGS) entry which is preliminary data.</text>
</comment>
<evidence type="ECO:0000313" key="2">
    <source>
        <dbReference type="Proteomes" id="UP000886501"/>
    </source>
</evidence>
<accession>A0ACB6ZTW6</accession>
<organism evidence="1 2">
    <name type="scientific">Thelephora ganbajun</name>
    <name type="common">Ganba fungus</name>
    <dbReference type="NCBI Taxonomy" id="370292"/>
    <lineage>
        <taxon>Eukaryota</taxon>
        <taxon>Fungi</taxon>
        <taxon>Dikarya</taxon>
        <taxon>Basidiomycota</taxon>
        <taxon>Agaricomycotina</taxon>
        <taxon>Agaricomycetes</taxon>
        <taxon>Thelephorales</taxon>
        <taxon>Thelephoraceae</taxon>
        <taxon>Thelephora</taxon>
    </lineage>
</organism>
<dbReference type="Proteomes" id="UP000886501">
    <property type="component" value="Unassembled WGS sequence"/>
</dbReference>
<evidence type="ECO:0000313" key="1">
    <source>
        <dbReference type="EMBL" id="KAF9653245.1"/>
    </source>
</evidence>
<reference evidence="1" key="1">
    <citation type="submission" date="2019-10" db="EMBL/GenBank/DDBJ databases">
        <authorList>
            <consortium name="DOE Joint Genome Institute"/>
            <person name="Kuo A."/>
            <person name="Miyauchi S."/>
            <person name="Kiss E."/>
            <person name="Drula E."/>
            <person name="Kohler A."/>
            <person name="Sanchez-Garcia M."/>
            <person name="Andreopoulos B."/>
            <person name="Barry K.W."/>
            <person name="Bonito G."/>
            <person name="Buee M."/>
            <person name="Carver A."/>
            <person name="Chen C."/>
            <person name="Cichocki N."/>
            <person name="Clum A."/>
            <person name="Culley D."/>
            <person name="Crous P.W."/>
            <person name="Fauchery L."/>
            <person name="Girlanda M."/>
            <person name="Hayes R."/>
            <person name="Keri Z."/>
            <person name="Labutti K."/>
            <person name="Lipzen A."/>
            <person name="Lombard V."/>
            <person name="Magnuson J."/>
            <person name="Maillard F."/>
            <person name="Morin E."/>
            <person name="Murat C."/>
            <person name="Nolan M."/>
            <person name="Ohm R."/>
            <person name="Pangilinan J."/>
            <person name="Pereira M."/>
            <person name="Perotto S."/>
            <person name="Peter M."/>
            <person name="Riley R."/>
            <person name="Sitrit Y."/>
            <person name="Stielow B."/>
            <person name="Szollosi G."/>
            <person name="Zifcakova L."/>
            <person name="Stursova M."/>
            <person name="Spatafora J.W."/>
            <person name="Tedersoo L."/>
            <person name="Vaario L.-M."/>
            <person name="Yamada A."/>
            <person name="Yan M."/>
            <person name="Wang P."/>
            <person name="Xu J."/>
            <person name="Bruns T."/>
            <person name="Baldrian P."/>
            <person name="Vilgalys R."/>
            <person name="Henrissat B."/>
            <person name="Grigoriev I.V."/>
            <person name="Hibbett D."/>
            <person name="Nagy L.G."/>
            <person name="Martin F.M."/>
        </authorList>
    </citation>
    <scope>NUCLEOTIDE SEQUENCE</scope>
    <source>
        <strain evidence="1">P2</strain>
    </source>
</reference>
<proteinExistence type="predicted"/>
<protein>
    <submittedName>
        <fullName evidence="1">Uncharacterized protein</fullName>
    </submittedName>
</protein>
<dbReference type="EMBL" id="MU117964">
    <property type="protein sequence ID" value="KAF9653245.1"/>
    <property type="molecule type" value="Genomic_DNA"/>
</dbReference>
<name>A0ACB6ZTW6_THEGA</name>
<sequence>MISEQILGAEGVSREITGEGKHPSGVLGQPFPFGAHSWQILSISTFPTIARGPRHSFICGSRVCGHPNLNRRRLLQEILTRCPSAALVVPQARLNDSNRKRLPQPARQP</sequence>
<gene>
    <name evidence="1" type="ORF">BDM02DRAFT_1879369</name>
</gene>
<reference evidence="1" key="2">
    <citation type="journal article" date="2020" name="Nat. Commun.">
        <title>Large-scale genome sequencing of mycorrhizal fungi provides insights into the early evolution of symbiotic traits.</title>
        <authorList>
            <person name="Miyauchi S."/>
            <person name="Kiss E."/>
            <person name="Kuo A."/>
            <person name="Drula E."/>
            <person name="Kohler A."/>
            <person name="Sanchez-Garcia M."/>
            <person name="Morin E."/>
            <person name="Andreopoulos B."/>
            <person name="Barry K.W."/>
            <person name="Bonito G."/>
            <person name="Buee M."/>
            <person name="Carver A."/>
            <person name="Chen C."/>
            <person name="Cichocki N."/>
            <person name="Clum A."/>
            <person name="Culley D."/>
            <person name="Crous P.W."/>
            <person name="Fauchery L."/>
            <person name="Girlanda M."/>
            <person name="Hayes R.D."/>
            <person name="Keri Z."/>
            <person name="LaButti K."/>
            <person name="Lipzen A."/>
            <person name="Lombard V."/>
            <person name="Magnuson J."/>
            <person name="Maillard F."/>
            <person name="Murat C."/>
            <person name="Nolan M."/>
            <person name="Ohm R.A."/>
            <person name="Pangilinan J."/>
            <person name="Pereira M.F."/>
            <person name="Perotto S."/>
            <person name="Peter M."/>
            <person name="Pfister S."/>
            <person name="Riley R."/>
            <person name="Sitrit Y."/>
            <person name="Stielow J.B."/>
            <person name="Szollosi G."/>
            <person name="Zifcakova L."/>
            <person name="Stursova M."/>
            <person name="Spatafora J.W."/>
            <person name="Tedersoo L."/>
            <person name="Vaario L.M."/>
            <person name="Yamada A."/>
            <person name="Yan M."/>
            <person name="Wang P."/>
            <person name="Xu J."/>
            <person name="Bruns T."/>
            <person name="Baldrian P."/>
            <person name="Vilgalys R."/>
            <person name="Dunand C."/>
            <person name="Henrissat B."/>
            <person name="Grigoriev I.V."/>
            <person name="Hibbett D."/>
            <person name="Nagy L.G."/>
            <person name="Martin F.M."/>
        </authorList>
    </citation>
    <scope>NUCLEOTIDE SEQUENCE</scope>
    <source>
        <strain evidence="1">P2</strain>
    </source>
</reference>
<keyword evidence="2" id="KW-1185">Reference proteome</keyword>